<sequence length="154" mass="17407">MNEADAYRTGHNIIQLANSLTRLANQKMRDTGLTASQSEAMRYILKHSDEQLTAVELMEQLDLSQSTVAGLIKRLEAKQLICRHTDAQDARRSLIMPTKHGQALHSALRRIAAHTEHELLQGMTDAEIREFNRLLELAQANISRMRYKGGAEDE</sequence>
<dbReference type="Gene3D" id="1.10.10.10">
    <property type="entry name" value="Winged helix-like DNA-binding domain superfamily/Winged helix DNA-binding domain"/>
    <property type="match status" value="1"/>
</dbReference>
<dbReference type="GO" id="GO:0003700">
    <property type="term" value="F:DNA-binding transcription factor activity"/>
    <property type="evidence" value="ECO:0007669"/>
    <property type="project" value="InterPro"/>
</dbReference>
<dbReference type="PRINTS" id="PR00598">
    <property type="entry name" value="HTHMARR"/>
</dbReference>
<protein>
    <submittedName>
        <fullName evidence="5">MarR family transcriptional regulator</fullName>
    </submittedName>
</protein>
<keyword evidence="1" id="KW-0805">Transcription regulation</keyword>
<dbReference type="InterPro" id="IPR036390">
    <property type="entry name" value="WH_DNA-bd_sf"/>
</dbReference>
<evidence type="ECO:0000313" key="5">
    <source>
        <dbReference type="EMBL" id="HIU47290.1"/>
    </source>
</evidence>
<organism evidence="5 6">
    <name type="scientific">Candidatus Fimadaptatus faecigallinarum</name>
    <dbReference type="NCBI Taxonomy" id="2840814"/>
    <lineage>
        <taxon>Bacteria</taxon>
        <taxon>Bacillati</taxon>
        <taxon>Bacillota</taxon>
        <taxon>Clostridia</taxon>
        <taxon>Eubacteriales</taxon>
        <taxon>Candidatus Fimadaptatus</taxon>
    </lineage>
</organism>
<dbReference type="EMBL" id="DVNK01000051">
    <property type="protein sequence ID" value="HIU47290.1"/>
    <property type="molecule type" value="Genomic_DNA"/>
</dbReference>
<dbReference type="AlphaFoldDB" id="A0A9D1LSI4"/>
<evidence type="ECO:0000313" key="6">
    <source>
        <dbReference type="Proteomes" id="UP000824123"/>
    </source>
</evidence>
<proteinExistence type="predicted"/>
<dbReference type="InterPro" id="IPR000835">
    <property type="entry name" value="HTH_MarR-typ"/>
</dbReference>
<keyword evidence="3" id="KW-0804">Transcription</keyword>
<reference evidence="5" key="2">
    <citation type="journal article" date="2021" name="PeerJ">
        <title>Extensive microbial diversity within the chicken gut microbiome revealed by metagenomics and culture.</title>
        <authorList>
            <person name="Gilroy R."/>
            <person name="Ravi A."/>
            <person name="Getino M."/>
            <person name="Pursley I."/>
            <person name="Horton D.L."/>
            <person name="Alikhan N.F."/>
            <person name="Baker D."/>
            <person name="Gharbi K."/>
            <person name="Hall N."/>
            <person name="Watson M."/>
            <person name="Adriaenssens E.M."/>
            <person name="Foster-Nyarko E."/>
            <person name="Jarju S."/>
            <person name="Secka A."/>
            <person name="Antonio M."/>
            <person name="Oren A."/>
            <person name="Chaudhuri R.R."/>
            <person name="La Ragione R."/>
            <person name="Hildebrand F."/>
            <person name="Pallen M.J."/>
        </authorList>
    </citation>
    <scope>NUCLEOTIDE SEQUENCE</scope>
    <source>
        <strain evidence="5">ChiSxjej2B14-8506</strain>
    </source>
</reference>
<dbReference type="GO" id="GO:0003677">
    <property type="term" value="F:DNA binding"/>
    <property type="evidence" value="ECO:0007669"/>
    <property type="project" value="UniProtKB-KW"/>
</dbReference>
<evidence type="ECO:0000256" key="2">
    <source>
        <dbReference type="ARBA" id="ARBA00023125"/>
    </source>
</evidence>
<dbReference type="SMART" id="SM00347">
    <property type="entry name" value="HTH_MARR"/>
    <property type="match status" value="1"/>
</dbReference>
<accession>A0A9D1LSI4</accession>
<reference evidence="5" key="1">
    <citation type="submission" date="2020-10" db="EMBL/GenBank/DDBJ databases">
        <authorList>
            <person name="Gilroy R."/>
        </authorList>
    </citation>
    <scope>NUCLEOTIDE SEQUENCE</scope>
    <source>
        <strain evidence="5">ChiSxjej2B14-8506</strain>
    </source>
</reference>
<dbReference type="PANTHER" id="PTHR42756:SF1">
    <property type="entry name" value="TRANSCRIPTIONAL REPRESSOR OF EMRAB OPERON"/>
    <property type="match status" value="1"/>
</dbReference>
<keyword evidence="2" id="KW-0238">DNA-binding</keyword>
<feature type="domain" description="HTH marR-type" evidence="4">
    <location>
        <begin position="6"/>
        <end position="140"/>
    </location>
</feature>
<dbReference type="Pfam" id="PF12802">
    <property type="entry name" value="MarR_2"/>
    <property type="match status" value="1"/>
</dbReference>
<dbReference type="Proteomes" id="UP000824123">
    <property type="component" value="Unassembled WGS sequence"/>
</dbReference>
<dbReference type="PROSITE" id="PS50995">
    <property type="entry name" value="HTH_MARR_2"/>
    <property type="match status" value="1"/>
</dbReference>
<gene>
    <name evidence="5" type="ORF">IAC59_08560</name>
</gene>
<evidence type="ECO:0000259" key="4">
    <source>
        <dbReference type="PROSITE" id="PS50995"/>
    </source>
</evidence>
<comment type="caution">
    <text evidence="5">The sequence shown here is derived from an EMBL/GenBank/DDBJ whole genome shotgun (WGS) entry which is preliminary data.</text>
</comment>
<name>A0A9D1LSI4_9FIRM</name>
<evidence type="ECO:0000256" key="1">
    <source>
        <dbReference type="ARBA" id="ARBA00023015"/>
    </source>
</evidence>
<dbReference type="PANTHER" id="PTHR42756">
    <property type="entry name" value="TRANSCRIPTIONAL REGULATOR, MARR"/>
    <property type="match status" value="1"/>
</dbReference>
<dbReference type="InterPro" id="IPR036388">
    <property type="entry name" value="WH-like_DNA-bd_sf"/>
</dbReference>
<dbReference type="SUPFAM" id="SSF46785">
    <property type="entry name" value="Winged helix' DNA-binding domain"/>
    <property type="match status" value="1"/>
</dbReference>
<evidence type="ECO:0000256" key="3">
    <source>
        <dbReference type="ARBA" id="ARBA00023163"/>
    </source>
</evidence>